<dbReference type="GO" id="GO:2001295">
    <property type="term" value="P:malonyl-CoA biosynthetic process"/>
    <property type="evidence" value="ECO:0007669"/>
    <property type="project" value="UniProtKB-UniPathway"/>
</dbReference>
<dbReference type="Proteomes" id="UP000325577">
    <property type="component" value="Linkage Group LG7"/>
</dbReference>
<dbReference type="GO" id="GO:0009317">
    <property type="term" value="C:acetyl-CoA carboxylase complex"/>
    <property type="evidence" value="ECO:0007669"/>
    <property type="project" value="InterPro"/>
</dbReference>
<dbReference type="EMBL" id="CM018050">
    <property type="protein sequence ID" value="KAA8518991.1"/>
    <property type="molecule type" value="Genomic_DNA"/>
</dbReference>
<comment type="pathway">
    <text evidence="1">Lipid metabolism; malonyl-CoA biosynthesis; malonyl-CoA from acetyl-CoA: step 1/1.</text>
</comment>
<dbReference type="InterPro" id="IPR001095">
    <property type="entry name" value="Acetyl_CoA_COase_a_su"/>
</dbReference>
<evidence type="ECO:0000313" key="2">
    <source>
        <dbReference type="EMBL" id="KAA8518991.1"/>
    </source>
</evidence>
<evidence type="ECO:0000256" key="1">
    <source>
        <dbReference type="ARBA" id="ARBA00004956"/>
    </source>
</evidence>
<organism evidence="2 3">
    <name type="scientific">Nyssa sinensis</name>
    <dbReference type="NCBI Taxonomy" id="561372"/>
    <lineage>
        <taxon>Eukaryota</taxon>
        <taxon>Viridiplantae</taxon>
        <taxon>Streptophyta</taxon>
        <taxon>Embryophyta</taxon>
        <taxon>Tracheophyta</taxon>
        <taxon>Spermatophyta</taxon>
        <taxon>Magnoliopsida</taxon>
        <taxon>eudicotyledons</taxon>
        <taxon>Gunneridae</taxon>
        <taxon>Pentapetalae</taxon>
        <taxon>asterids</taxon>
        <taxon>Cornales</taxon>
        <taxon>Nyssaceae</taxon>
        <taxon>Nyssa</taxon>
    </lineage>
</organism>
<dbReference type="GO" id="GO:0016743">
    <property type="term" value="F:carboxyl- or carbamoyltransferase activity"/>
    <property type="evidence" value="ECO:0007669"/>
    <property type="project" value="InterPro"/>
</dbReference>
<dbReference type="GO" id="GO:0006633">
    <property type="term" value="P:fatty acid biosynthetic process"/>
    <property type="evidence" value="ECO:0007669"/>
    <property type="project" value="InterPro"/>
</dbReference>
<dbReference type="UniPathway" id="UPA00655">
    <property type="reaction ID" value="UER00711"/>
</dbReference>
<dbReference type="OrthoDB" id="1740658at2759"/>
<accession>A0A5J4ZPK3</accession>
<dbReference type="PANTHER" id="PTHR42853">
    <property type="entry name" value="ACETYL-COENZYME A CARBOXYLASE CARBOXYL TRANSFERASE SUBUNIT ALPHA"/>
    <property type="match status" value="1"/>
</dbReference>
<reference evidence="2 3" key="1">
    <citation type="submission" date="2019-09" db="EMBL/GenBank/DDBJ databases">
        <title>A chromosome-level genome assembly of the Chinese tupelo Nyssa sinensis.</title>
        <authorList>
            <person name="Yang X."/>
            <person name="Kang M."/>
            <person name="Yang Y."/>
            <person name="Xiong H."/>
            <person name="Wang M."/>
            <person name="Zhang Z."/>
            <person name="Wang Z."/>
            <person name="Wu H."/>
            <person name="Ma T."/>
            <person name="Liu J."/>
            <person name="Xi Z."/>
        </authorList>
    </citation>
    <scope>NUCLEOTIDE SEQUENCE [LARGE SCALE GENOMIC DNA]</scope>
    <source>
        <strain evidence="2">J267</strain>
        <tissue evidence="2">Leaf</tissue>
    </source>
</reference>
<protein>
    <submittedName>
        <fullName evidence="2">Uncharacterized protein</fullName>
    </submittedName>
</protein>
<sequence length="95" mass="10095">MIFSLNDLASLFGWGMASLSHSPVTFTGNLAPVTSASDLLRSSSNGISGVPLKALGRARLGSMRGFTITAKVRKVKKHEYPWPDDAGSECEGRSP</sequence>
<dbReference type="GO" id="GO:0003989">
    <property type="term" value="F:acetyl-CoA carboxylase activity"/>
    <property type="evidence" value="ECO:0007669"/>
    <property type="project" value="InterPro"/>
</dbReference>
<name>A0A5J4ZPK3_9ASTE</name>
<keyword evidence="3" id="KW-1185">Reference proteome</keyword>
<proteinExistence type="predicted"/>
<gene>
    <name evidence="2" type="ORF">F0562_016235</name>
</gene>
<evidence type="ECO:0000313" key="3">
    <source>
        <dbReference type="Proteomes" id="UP000325577"/>
    </source>
</evidence>
<dbReference type="AlphaFoldDB" id="A0A5J4ZPK3"/>
<dbReference type="PANTHER" id="PTHR42853:SF3">
    <property type="entry name" value="ACETYL-COENZYME A CARBOXYLASE CARBOXYL TRANSFERASE SUBUNIT ALPHA, CHLOROPLASTIC"/>
    <property type="match status" value="1"/>
</dbReference>